<comment type="caution">
    <text evidence="1">The sequence shown here is derived from an EMBL/GenBank/DDBJ whole genome shotgun (WGS) entry which is preliminary data.</text>
</comment>
<dbReference type="RefSeq" id="WP_035886221.1">
    <property type="nucleotide sequence ID" value="NZ_JNCF01000001.1"/>
</dbReference>
<evidence type="ECO:0000313" key="2">
    <source>
        <dbReference type="Proteomes" id="UP000054422"/>
    </source>
</evidence>
<organism evidence="1 2">
    <name type="scientific">Legionella norrlandica</name>
    <dbReference type="NCBI Taxonomy" id="1498499"/>
    <lineage>
        <taxon>Bacteria</taxon>
        <taxon>Pseudomonadati</taxon>
        <taxon>Pseudomonadota</taxon>
        <taxon>Gammaproteobacteria</taxon>
        <taxon>Legionellales</taxon>
        <taxon>Legionellaceae</taxon>
        <taxon>Legionella</taxon>
    </lineage>
</organism>
<dbReference type="PANTHER" id="PTHR30289">
    <property type="entry name" value="UNCHARACTERIZED PROTEIN YBCL-RELATED"/>
    <property type="match status" value="1"/>
</dbReference>
<dbReference type="PANTHER" id="PTHR30289:SF1">
    <property type="entry name" value="PEBP (PHOSPHATIDYLETHANOLAMINE-BINDING PROTEIN) FAMILY PROTEIN"/>
    <property type="match status" value="1"/>
</dbReference>
<dbReference type="NCBIfam" id="TIGR00481">
    <property type="entry name" value="YbhB/YbcL family Raf kinase inhibitor-like protein"/>
    <property type="match status" value="1"/>
</dbReference>
<dbReference type="InterPro" id="IPR005247">
    <property type="entry name" value="YbhB_YbcL/LppC-like"/>
</dbReference>
<dbReference type="STRING" id="1498499.EP47_11655"/>
<dbReference type="SUPFAM" id="SSF49777">
    <property type="entry name" value="PEBP-like"/>
    <property type="match status" value="1"/>
</dbReference>
<sequence>MSLLLKSPAFDHNELIPDEFTCNGADYPPPLIWEDAPQDTKSFVLIMDDPDAPTGIWVHWVLFNLPASCDELDAAIDIPEPAISGKNSWGNTGYGGPCPPSGTHRYFFKLYALDIFLSLDEKSTKQDVEYAMQGHILESSELIGKYSKR</sequence>
<name>A0A0A2SXI0_9GAMM</name>
<reference evidence="1 2" key="1">
    <citation type="submission" date="2014-05" db="EMBL/GenBank/DDBJ databases">
        <authorList>
            <person name="Rizzardi K."/>
            <person name="Winiecka-Krusnell J."/>
            <person name="Ramliden M."/>
            <person name="Alm E."/>
            <person name="Andersson S."/>
            <person name="Byfors S."/>
        </authorList>
    </citation>
    <scope>NUCLEOTIDE SEQUENCE [LARGE SCALE GENOMIC DNA]</scope>
    <source>
        <strain evidence="1 2">LEGN</strain>
    </source>
</reference>
<dbReference type="Proteomes" id="UP000054422">
    <property type="component" value="Unassembled WGS sequence"/>
</dbReference>
<dbReference type="EMBL" id="JNCF01000001">
    <property type="protein sequence ID" value="KGP64416.1"/>
    <property type="molecule type" value="Genomic_DNA"/>
</dbReference>
<keyword evidence="2" id="KW-1185">Reference proteome</keyword>
<evidence type="ECO:0000313" key="1">
    <source>
        <dbReference type="EMBL" id="KGP64416.1"/>
    </source>
</evidence>
<accession>A0A0A2SXI0</accession>
<dbReference type="AlphaFoldDB" id="A0A0A2SXI0"/>
<dbReference type="InterPro" id="IPR036610">
    <property type="entry name" value="PEBP-like_sf"/>
</dbReference>
<dbReference type="Gene3D" id="3.90.280.10">
    <property type="entry name" value="PEBP-like"/>
    <property type="match status" value="1"/>
</dbReference>
<proteinExistence type="predicted"/>
<protein>
    <submittedName>
        <fullName evidence="1">Kinase inhibitor</fullName>
    </submittedName>
</protein>
<dbReference type="OrthoDB" id="9797506at2"/>
<gene>
    <name evidence="1" type="ORF">EP47_11655</name>
</gene>
<dbReference type="CDD" id="cd00865">
    <property type="entry name" value="PEBP_bact_arch"/>
    <property type="match status" value="1"/>
</dbReference>
<dbReference type="Pfam" id="PF01161">
    <property type="entry name" value="PBP"/>
    <property type="match status" value="1"/>
</dbReference>
<dbReference type="InterPro" id="IPR008914">
    <property type="entry name" value="PEBP"/>
</dbReference>